<sequence>MSTSNTEITQILSVKKIPGEWAQQDFIHSVPKTESGAIDLTKAERIAEGGTHILYRFPDAPFVIKLMKQNPNPMELEELEKKYAVLYECFDKEGKQRCIREQHITHQVQLPGKGSQNAALSIVPYEKCFKSKVKFDFKIEPAELDIYLMEHNQELFNKVHKALIHKDDSGVDFELNDYGIIDERIGAILQRLDSDPKLCEVMIEFLNHYRDFYQKTNIILDAMGFENILFFKDEQGDWQFKIGSAIKHDTGKYTNELFDALHYGKEVNLTGFVNFTHAYFSPANIRAVNVCAMKLGLEPVIHDVIIDSTDLVRISQELSVGERMLAYARHGDFEKIDKILQEHRDKLSFNLRDFWTYSLIADEYIKHGQPPTALKNYLDTVSQLPVILPENEDDAKRVEDSKKAIIDRKNMHDKKIMLHQELTTFVLNKGQLQKIIDSAHTPAVSYAYVESNEQHQHGLVKTSLALGKKNVQSTGTENTVDGNTRFPASSLSKIVFTYLVLQLVKEKQIDLDEPLLSILQQEGQEYERFKVHGEYPEKAIQLTARHVLSHTTGLPNWAPNLSSTLTFDPKSDLGSGYSYSGEAFLYLQKVIETKTGKNLETLAKEYVFDPLKMERSTFQPQPEDDTNIVVVHTQLEKSTPILEIEPPLHSAASLLTTANDFSKFMGAWLDSMDDPIIKQAFEPRSAYSIANTCGLGWHLYKNKDAVIAYQWGANPNTRSFIALNVTEKKGAVFFTNSENGMSIATQILNSPNLPPIGDMQELFNYMSFSQSDEPGWQETIAGKIAENEGRLEEAKHYFEKAIELRRLEWSNAVHQNSSPEKTVFTSPLETFVGNYNDEAEIYLRESSLICRRFNRETKLVRISETEFLPEEDPSFKLSFKRDLVEIISIHGDQTLLFKHPLPKPQLETDHEKTGGTKEQPSLTTVDSGKKVMLHDLMEKAYIPGISIATISDGTLSWNGAFGISDMDSGDCVDESTVFEACSLSKPLFAYLVLKLIEKDQLPPDFLTQSLPEIEYGRFKSEDKEKVMSLTPQMILSHQTGLPNWEPGNNQLEFQFKPGDQYHYSGEGYHYLQKVIEAKTGKSLEALAQDYVFTPLGMKNSHFERARFEPGTKFASRHNELMQPQPYRNELTAAGSLQTTAYDYAQFVMALLKEQMLRKTAMNELVSTGKDEIARKKEISQEILQSVFWGLGWGLEKTGKGTLAFHWGDTLGAKAFVAINPENGSAICYFANSQNGLSLVKELVTPHIGLTKGLDYLCGKYDYTHYDNPGYKERHEGLLAESRGDYVTAKIQLLKAIELEPKYTVELTQHIECYDKPGWKERQEGIKAELKGDYKTAIIKFNQVLVLDLESEKQIEKHLAWLNDLDHPIDVCKEKFQEYTGKYGPHEITLEGESLKLQSFGQSYKLIPVGKNIFSPENNLNFRLEFDTERGHVAYHFLDLAFQPIIEKKQQATASTSKMTLEEVMKKADIPGISVVAVNHEGIISPPLVKGTVSSTQCGLLKMSVAKTIEEQSKFYKSYYILTEEGLLYYNKSKDKLHKLELDEYQLEELRKSFAKDEPIDILSDDQLSEITSITDHLHSSPSTEVTSETVFGAASLSKPIFAYLVLKLIAVNNANEAQPGLGKFNAKFDLKTPLYEVFPEILKKFRKEDEDKAKQLSAEMVLSHTTGLPITHDESKGLIEFQFDPGTKYAYSGPGIAYLQEVIEALTDSKLETLAQEHIFGEKALNMKHSSFHTDKSKSPQAANSLYTTPSDYAKFIVAWMNDEELQYAFQPNVFMNNDYLPGNWPIEANRLEQDRNHVAWGLGFGLQTNEQSGCGLIKMTTDPSQSSFDCIERLLEDRNAVILFNDMLFYADQSTRTVHKIELTESNQDDFNRLKAQCTESYKLAEGSELKLITSVTGHIHPASRAYHSGDMNEWRAWVAMNLEDKSAIVYFANAHNGHILADSILSPEVEIDNVLNYFFQTYGFARNFDELGGITNFHGVNPNCLKKTAPKIEENISKELEKETAIKDSFKGSQLKDSIKESLVVSEESEPLTPSLPKAKTLTLGFLTPEKRKEKNQQDNYCGFKSGFLIGKSF</sequence>
<dbReference type="PANTHER" id="PTHR43283:SF18">
    <property type="match status" value="1"/>
</dbReference>
<evidence type="ECO:0000313" key="3">
    <source>
        <dbReference type="EMBL" id="AUH73902.1"/>
    </source>
</evidence>
<feature type="domain" description="Beta-lactamase-related" evidence="2">
    <location>
        <begin position="435"/>
        <end position="740"/>
    </location>
</feature>
<dbReference type="InterPro" id="IPR001466">
    <property type="entry name" value="Beta-lactam-related"/>
</dbReference>
<dbReference type="InterPro" id="IPR012338">
    <property type="entry name" value="Beta-lactam/transpept-like"/>
</dbReference>
<dbReference type="InterPro" id="IPR050789">
    <property type="entry name" value="Diverse_Enzym_Activities"/>
</dbReference>
<gene>
    <name evidence="3" type="ORF">CAB17_02925</name>
</gene>
<evidence type="ECO:0000256" key="1">
    <source>
        <dbReference type="SAM" id="MobiDB-lite"/>
    </source>
</evidence>
<dbReference type="KEGG" id="lsh:CAB17_02925"/>
<dbReference type="GO" id="GO:0016787">
    <property type="term" value="F:hydrolase activity"/>
    <property type="evidence" value="ECO:0007669"/>
    <property type="project" value="UniProtKB-KW"/>
</dbReference>
<evidence type="ECO:0000313" key="4">
    <source>
        <dbReference type="Proteomes" id="UP000234343"/>
    </source>
</evidence>
<evidence type="ECO:0000259" key="2">
    <source>
        <dbReference type="Pfam" id="PF00144"/>
    </source>
</evidence>
<feature type="domain" description="Beta-lactamase-related" evidence="2">
    <location>
        <begin position="1583"/>
        <end position="1937"/>
    </location>
</feature>
<keyword evidence="3" id="KW-0378">Hydrolase</keyword>
<feature type="domain" description="Beta-lactamase-related" evidence="2">
    <location>
        <begin position="934"/>
        <end position="1235"/>
    </location>
</feature>
<name>A0A2H5FQT1_9GAMM</name>
<dbReference type="RefSeq" id="WP_101901471.1">
    <property type="nucleotide sequence ID" value="NZ_CP025491.2"/>
</dbReference>
<accession>A0A2H5FQT1</accession>
<dbReference type="Pfam" id="PF00144">
    <property type="entry name" value="Beta-lactamase"/>
    <property type="match status" value="3"/>
</dbReference>
<dbReference type="PANTHER" id="PTHR43283">
    <property type="entry name" value="BETA-LACTAMASE-RELATED"/>
    <property type="match status" value="1"/>
</dbReference>
<feature type="compositionally biased region" description="Basic and acidic residues" evidence="1">
    <location>
        <begin position="906"/>
        <end position="915"/>
    </location>
</feature>
<dbReference type="Proteomes" id="UP000234343">
    <property type="component" value="Chromosome"/>
</dbReference>
<dbReference type="InterPro" id="IPR019734">
    <property type="entry name" value="TPR_rpt"/>
</dbReference>
<dbReference type="Gene3D" id="3.40.710.10">
    <property type="entry name" value="DD-peptidase/beta-lactamase superfamily"/>
    <property type="match status" value="3"/>
</dbReference>
<reference evidence="3 4" key="1">
    <citation type="submission" date="2017-12" db="EMBL/GenBank/DDBJ databases">
        <title>Legionella sainthelensi LA01-117, whole genome sequence of a clinical isolate from New Zealand.</title>
        <authorList>
            <person name="Cree S.L."/>
            <person name="Slow S."/>
            <person name="Kennedy M.A."/>
            <person name="Murdoch D.R."/>
            <person name="Biggs P.J."/>
            <person name="Anderson T."/>
        </authorList>
    </citation>
    <scope>NUCLEOTIDE SEQUENCE [LARGE SCALE GENOMIC DNA]</scope>
    <source>
        <strain evidence="3 4">LA01-117</strain>
    </source>
</reference>
<dbReference type="SUPFAM" id="SSF56601">
    <property type="entry name" value="beta-lactamase/transpeptidase-like"/>
    <property type="match status" value="3"/>
</dbReference>
<protein>
    <submittedName>
        <fullName evidence="3">Serine hydrolase</fullName>
    </submittedName>
</protein>
<dbReference type="Pfam" id="PF13181">
    <property type="entry name" value="TPR_8"/>
    <property type="match status" value="1"/>
</dbReference>
<dbReference type="EMBL" id="CP025491">
    <property type="protein sequence ID" value="AUH73902.1"/>
    <property type="molecule type" value="Genomic_DNA"/>
</dbReference>
<proteinExistence type="predicted"/>
<organism evidence="3 4">
    <name type="scientific">Legionella sainthelensi</name>
    <dbReference type="NCBI Taxonomy" id="28087"/>
    <lineage>
        <taxon>Bacteria</taxon>
        <taxon>Pseudomonadati</taxon>
        <taxon>Pseudomonadota</taxon>
        <taxon>Gammaproteobacteria</taxon>
        <taxon>Legionellales</taxon>
        <taxon>Legionellaceae</taxon>
        <taxon>Legionella</taxon>
    </lineage>
</organism>
<keyword evidence="4" id="KW-1185">Reference proteome</keyword>
<feature type="region of interest" description="Disordered" evidence="1">
    <location>
        <begin position="903"/>
        <end position="923"/>
    </location>
</feature>